<reference evidence="2 3" key="1">
    <citation type="submission" date="2019-09" db="EMBL/GenBank/DDBJ databases">
        <title>Genome Sequences of Streptomyces kaniharaensis ATCC 21070.</title>
        <authorList>
            <person name="Zhu W."/>
            <person name="De Crecy-Lagard V."/>
            <person name="Richards N.G."/>
        </authorList>
    </citation>
    <scope>NUCLEOTIDE SEQUENCE [LARGE SCALE GENOMIC DNA]</scope>
    <source>
        <strain evidence="2 3">SF-557</strain>
    </source>
</reference>
<protein>
    <submittedName>
        <fullName evidence="2">Antibiotic biosynthesis monooxygenase</fullName>
    </submittedName>
</protein>
<gene>
    <name evidence="2" type="ORF">F7Q99_32035</name>
</gene>
<dbReference type="OrthoDB" id="165368at2"/>
<proteinExistence type="predicted"/>
<dbReference type="GO" id="GO:0004497">
    <property type="term" value="F:monooxygenase activity"/>
    <property type="evidence" value="ECO:0007669"/>
    <property type="project" value="UniProtKB-KW"/>
</dbReference>
<dbReference type="InterPro" id="IPR011008">
    <property type="entry name" value="Dimeric_a/b-barrel"/>
</dbReference>
<dbReference type="RefSeq" id="WP_153468103.1">
    <property type="nucleotide sequence ID" value="NZ_WBOF01000003.1"/>
</dbReference>
<comment type="caution">
    <text evidence="2">The sequence shown here is derived from an EMBL/GenBank/DDBJ whole genome shotgun (WGS) entry which is preliminary data.</text>
</comment>
<dbReference type="SUPFAM" id="SSF54909">
    <property type="entry name" value="Dimeric alpha+beta barrel"/>
    <property type="match status" value="1"/>
</dbReference>
<evidence type="ECO:0000313" key="2">
    <source>
        <dbReference type="EMBL" id="MQS16696.1"/>
    </source>
</evidence>
<dbReference type="AlphaFoldDB" id="A0A6N7KYD8"/>
<dbReference type="InterPro" id="IPR007138">
    <property type="entry name" value="ABM_dom"/>
</dbReference>
<dbReference type="EMBL" id="WBOF01000003">
    <property type="protein sequence ID" value="MQS16696.1"/>
    <property type="molecule type" value="Genomic_DNA"/>
</dbReference>
<organism evidence="2 3">
    <name type="scientific">Streptomyces kaniharaensis</name>
    <dbReference type="NCBI Taxonomy" id="212423"/>
    <lineage>
        <taxon>Bacteria</taxon>
        <taxon>Bacillati</taxon>
        <taxon>Actinomycetota</taxon>
        <taxon>Actinomycetes</taxon>
        <taxon>Kitasatosporales</taxon>
        <taxon>Streptomycetaceae</taxon>
        <taxon>Streptomyces</taxon>
    </lineage>
</organism>
<dbReference type="Proteomes" id="UP000450000">
    <property type="component" value="Unassembled WGS sequence"/>
</dbReference>
<feature type="domain" description="ABM" evidence="1">
    <location>
        <begin position="7"/>
        <end position="96"/>
    </location>
</feature>
<evidence type="ECO:0000259" key="1">
    <source>
        <dbReference type="PROSITE" id="PS51725"/>
    </source>
</evidence>
<keyword evidence="2" id="KW-0503">Monooxygenase</keyword>
<sequence>MLQENKYWSSGNWQVGSGKAEEFVEAWRAFLTWTKDANDGFLGARLIQDIQNPQHFVSFATWRDIDAMRAWQGNPDFAEHFGACRALCEDVQAGGYELSVDI</sequence>
<evidence type="ECO:0000313" key="3">
    <source>
        <dbReference type="Proteomes" id="UP000450000"/>
    </source>
</evidence>
<name>A0A6N7KYD8_9ACTN</name>
<keyword evidence="3" id="KW-1185">Reference proteome</keyword>
<keyword evidence="2" id="KW-0560">Oxidoreductase</keyword>
<dbReference type="Pfam" id="PF03992">
    <property type="entry name" value="ABM"/>
    <property type="match status" value="1"/>
</dbReference>
<accession>A0A6N7KYD8</accession>
<dbReference type="Gene3D" id="3.30.70.100">
    <property type="match status" value="1"/>
</dbReference>
<dbReference type="PROSITE" id="PS51725">
    <property type="entry name" value="ABM"/>
    <property type="match status" value="1"/>
</dbReference>